<proteinExistence type="predicted"/>
<name>A0ABS6VWI6_9GAMM</name>
<keyword evidence="4" id="KW-1185">Reference proteome</keyword>
<accession>A0ABS6VWI6</accession>
<feature type="domain" description="Flavin reductase like" evidence="2">
    <location>
        <begin position="15"/>
        <end position="158"/>
    </location>
</feature>
<dbReference type="RefSeq" id="WP_219044971.1">
    <property type="nucleotide sequence ID" value="NZ_JAHWDQ010000007.1"/>
</dbReference>
<reference evidence="3" key="1">
    <citation type="submission" date="2021-07" db="EMBL/GenBank/DDBJ databases">
        <title>Zhongshania sp. CAU 1632 isolated from seawater.</title>
        <authorList>
            <person name="Kim W."/>
        </authorList>
    </citation>
    <scope>NUCLEOTIDE SEQUENCE</scope>
    <source>
        <strain evidence="3">CAU 1632</strain>
    </source>
</reference>
<evidence type="ECO:0000259" key="2">
    <source>
        <dbReference type="SMART" id="SM00903"/>
    </source>
</evidence>
<evidence type="ECO:0000256" key="1">
    <source>
        <dbReference type="ARBA" id="ARBA00023002"/>
    </source>
</evidence>
<dbReference type="InterPro" id="IPR002563">
    <property type="entry name" value="Flavin_Rdtase-like_dom"/>
</dbReference>
<dbReference type="InterPro" id="IPR050268">
    <property type="entry name" value="NADH-dep_flavin_reductase"/>
</dbReference>
<organism evidence="3 4">
    <name type="scientific">Zhongshania aquimaris</name>
    <dbReference type="NCBI Taxonomy" id="2857107"/>
    <lineage>
        <taxon>Bacteria</taxon>
        <taxon>Pseudomonadati</taxon>
        <taxon>Pseudomonadota</taxon>
        <taxon>Gammaproteobacteria</taxon>
        <taxon>Cellvibrionales</taxon>
        <taxon>Spongiibacteraceae</taxon>
        <taxon>Zhongshania</taxon>
    </lineage>
</organism>
<evidence type="ECO:0000313" key="3">
    <source>
        <dbReference type="EMBL" id="MBW2942726.1"/>
    </source>
</evidence>
<dbReference type="SMART" id="SM00903">
    <property type="entry name" value="Flavin_Reduct"/>
    <property type="match status" value="1"/>
</dbReference>
<protein>
    <submittedName>
        <fullName evidence="3">Flavin reductase family protein</fullName>
    </submittedName>
</protein>
<dbReference type="PANTHER" id="PTHR30466">
    <property type="entry name" value="FLAVIN REDUCTASE"/>
    <property type="match status" value="1"/>
</dbReference>
<evidence type="ECO:0000313" key="4">
    <source>
        <dbReference type="Proteomes" id="UP001166291"/>
    </source>
</evidence>
<dbReference type="EMBL" id="JAHWDQ010000007">
    <property type="protein sequence ID" value="MBW2942726.1"/>
    <property type="molecule type" value="Genomic_DNA"/>
</dbReference>
<keyword evidence="1" id="KW-0560">Oxidoreductase</keyword>
<dbReference type="Pfam" id="PF01613">
    <property type="entry name" value="Flavin_Reduct"/>
    <property type="match status" value="1"/>
</dbReference>
<sequence length="307" mass="34081">MTATPIDGFEFRKALGSFTTGVTVVTTRNADGQDVGLTANSFSSVSLDPPLVLWSLGKNALSMPAFQSADYFAVHILAESQQELSNTFATRGLDKFSNLSLDRGPAEIPLITNCAARFICKATYQYDGGDHTIFVGEVIEFSHFEQRPLLFHGGQYGQLLKEYKEHSQPRSNEFADQSLGYLLRYCSHMLLRKLKPELIKSNLSISQYYFLALLAKLGHCEFSFATDVAMQGENTPTDKEIDDLFERGYISITENRVGLSAKGSKTHMQLVAFYTAEESSALNSIDYKLRQSLHIALTNIAETLSVP</sequence>
<dbReference type="PANTHER" id="PTHR30466:SF11">
    <property type="entry name" value="FLAVIN-DEPENDENT MONOOXYGENASE, REDUCTASE SUBUNIT HSAB"/>
    <property type="match status" value="1"/>
</dbReference>
<gene>
    <name evidence="3" type="ORF">KXJ70_18145</name>
</gene>
<dbReference type="Proteomes" id="UP001166291">
    <property type="component" value="Unassembled WGS sequence"/>
</dbReference>
<comment type="caution">
    <text evidence="3">The sequence shown here is derived from an EMBL/GenBank/DDBJ whole genome shotgun (WGS) entry which is preliminary data.</text>
</comment>